<evidence type="ECO:0000256" key="5">
    <source>
        <dbReference type="ARBA" id="ARBA00022475"/>
    </source>
</evidence>
<feature type="region of interest" description="Disordered" evidence="13">
    <location>
        <begin position="1"/>
        <end position="22"/>
    </location>
</feature>
<feature type="transmembrane region" description="Helical" evidence="14">
    <location>
        <begin position="284"/>
        <end position="308"/>
    </location>
</feature>
<feature type="transmembrane region" description="Helical" evidence="14">
    <location>
        <begin position="129"/>
        <end position="148"/>
    </location>
</feature>
<keyword evidence="7" id="KW-0769">Symport</keyword>
<dbReference type="Gene3D" id="1.20.1740.10">
    <property type="entry name" value="Amino acid/polyamine transporter I"/>
    <property type="match status" value="1"/>
</dbReference>
<keyword evidence="8" id="KW-0029">Amino-acid transport</keyword>
<feature type="transmembrane region" description="Helical" evidence="14">
    <location>
        <begin position="373"/>
        <end position="397"/>
    </location>
</feature>
<dbReference type="GO" id="GO:0012505">
    <property type="term" value="C:endomembrane system"/>
    <property type="evidence" value="ECO:0007669"/>
    <property type="project" value="UniProtKB-SubCell"/>
</dbReference>
<dbReference type="AlphaFoldDB" id="A0AAV0ZPT7"/>
<protein>
    <recommendedName>
        <fullName evidence="15">Amino acid transporter transmembrane domain-containing protein</fullName>
    </recommendedName>
</protein>
<keyword evidence="17" id="KW-1185">Reference proteome</keyword>
<evidence type="ECO:0000256" key="14">
    <source>
        <dbReference type="SAM" id="Phobius"/>
    </source>
</evidence>
<comment type="similarity">
    <text evidence="3">Belongs to the amino acid/polyamine transporter 2 family. Amino acid/auxin permease (AAAP) (TC 2.A.18.1) subfamily.</text>
</comment>
<feature type="transmembrane region" description="Helical" evidence="14">
    <location>
        <begin position="169"/>
        <end position="187"/>
    </location>
</feature>
<keyword evidence="6 14" id="KW-0812">Transmembrane</keyword>
<evidence type="ECO:0000256" key="1">
    <source>
        <dbReference type="ARBA" id="ARBA00004127"/>
    </source>
</evidence>
<dbReference type="InterPro" id="IPR013057">
    <property type="entry name" value="AA_transpt_TM"/>
</dbReference>
<evidence type="ECO:0000256" key="7">
    <source>
        <dbReference type="ARBA" id="ARBA00022847"/>
    </source>
</evidence>
<comment type="subcellular location">
    <subcellularLocation>
        <location evidence="2">Cell membrane</location>
    </subcellularLocation>
    <subcellularLocation>
        <location evidence="1">Endomembrane system</location>
        <topology evidence="1">Multi-pass membrane protein</topology>
    </subcellularLocation>
</comment>
<reference evidence="16 17" key="1">
    <citation type="submission" date="2023-01" db="EMBL/GenBank/DDBJ databases">
        <authorList>
            <person name="Kreplak J."/>
        </authorList>
    </citation>
    <scope>NUCLEOTIDE SEQUENCE [LARGE SCALE GENOMIC DNA]</scope>
</reference>
<sequence length="476" mass="52765">MLEEDIETSSSHSSHSVYGVPPQFDPEYFDDDGRPKRTGTIWTTSSHIITAVIGSGVLSLAWAVAQLGWIAGPVSMILFSLVTLYTSSMLAECYRYGDPIFGKRSYTFVEAVHNILGGLHYRFCGILQYLYLYGSAVGYSIAAPISMMEMKRSRCIHKSGGKDPCRISTNPYMIGFGILEIFVSQIPEFHDTWWLSLIAAIMSFVYSIIGVFLVTFQVAVNGTVKGTVTGGGAEIVSTTKKVWGIFQALGNIAFAYSYAQILIEIQDTIKNPPSEVKTMKAATVLSVAVTTTFYMLCGCMGYAAFGAHAPGNLLTGFSSYNPSWVIDVANAAVIIHLVGAYQVYVQPVFAFIERRAAKRWPQTKMEHKIFGGYNLNLFRIVWRTIFVIVTTFVAMLIPFFNDVLGFLGAVGFWPLTVFFPVEMYILQKGIPKWSSKWIWLEIISLVCLIVSAMAALGSVASIMNDLENYKPFDSEY</sequence>
<feature type="transmembrane region" description="Helical" evidence="14">
    <location>
        <begin position="403"/>
        <end position="426"/>
    </location>
</feature>
<evidence type="ECO:0000256" key="8">
    <source>
        <dbReference type="ARBA" id="ARBA00022970"/>
    </source>
</evidence>
<evidence type="ECO:0000256" key="12">
    <source>
        <dbReference type="ARBA" id="ARBA00045588"/>
    </source>
</evidence>
<dbReference type="GO" id="GO:0005886">
    <property type="term" value="C:plasma membrane"/>
    <property type="evidence" value="ECO:0007669"/>
    <property type="project" value="UniProtKB-SubCell"/>
</dbReference>
<feature type="transmembrane region" description="Helical" evidence="14">
    <location>
        <begin position="41"/>
        <end position="64"/>
    </location>
</feature>
<evidence type="ECO:0000256" key="4">
    <source>
        <dbReference type="ARBA" id="ARBA00022448"/>
    </source>
</evidence>
<feature type="transmembrane region" description="Helical" evidence="14">
    <location>
        <begin position="438"/>
        <end position="463"/>
    </location>
</feature>
<comment type="function">
    <text evidence="12">Carrier protein involved in proton-driven auxin influx. Mediates the formation of auxin gradient from developing leaves (site of auxin biosynthesis) to tips by contributing to the loading of auxin in vascular tissues and facilitating acropetal (base to tip) auxin transport within inner tissues of the root apex, and basipetal (tip to base) auxin transport within outer tissues of the root apex. May be involved in lateral roots and nodules formation.</text>
</comment>
<feature type="transmembrane region" description="Helical" evidence="14">
    <location>
        <begin position="193"/>
        <end position="216"/>
    </location>
</feature>
<dbReference type="Proteomes" id="UP001157006">
    <property type="component" value="Chromosome 2"/>
</dbReference>
<dbReference type="PANTHER" id="PTHR48017">
    <property type="entry name" value="OS05G0424000 PROTEIN-RELATED"/>
    <property type="match status" value="1"/>
</dbReference>
<dbReference type="GO" id="GO:0009734">
    <property type="term" value="P:auxin-activated signaling pathway"/>
    <property type="evidence" value="ECO:0007669"/>
    <property type="project" value="UniProtKB-KW"/>
</dbReference>
<keyword evidence="5" id="KW-1003">Cell membrane</keyword>
<evidence type="ECO:0000256" key="6">
    <source>
        <dbReference type="ARBA" id="ARBA00022692"/>
    </source>
</evidence>
<name>A0AAV0ZPT7_VICFA</name>
<feature type="transmembrane region" description="Helical" evidence="14">
    <location>
        <begin position="70"/>
        <end position="94"/>
    </location>
</feature>
<evidence type="ECO:0000313" key="16">
    <source>
        <dbReference type="EMBL" id="CAI8598914.1"/>
    </source>
</evidence>
<keyword evidence="9 14" id="KW-1133">Transmembrane helix</keyword>
<feature type="transmembrane region" description="Helical" evidence="14">
    <location>
        <begin position="328"/>
        <end position="352"/>
    </location>
</feature>
<evidence type="ECO:0000256" key="9">
    <source>
        <dbReference type="ARBA" id="ARBA00022989"/>
    </source>
</evidence>
<keyword evidence="10 14" id="KW-0472">Membrane</keyword>
<dbReference type="Pfam" id="PF01490">
    <property type="entry name" value="Aa_trans"/>
    <property type="match status" value="1"/>
</dbReference>
<dbReference type="GO" id="GO:0006865">
    <property type="term" value="P:amino acid transport"/>
    <property type="evidence" value="ECO:0007669"/>
    <property type="project" value="UniProtKB-KW"/>
</dbReference>
<evidence type="ECO:0000256" key="13">
    <source>
        <dbReference type="SAM" id="MobiDB-lite"/>
    </source>
</evidence>
<evidence type="ECO:0000256" key="3">
    <source>
        <dbReference type="ARBA" id="ARBA00005590"/>
    </source>
</evidence>
<evidence type="ECO:0000256" key="10">
    <source>
        <dbReference type="ARBA" id="ARBA00023136"/>
    </source>
</evidence>
<gene>
    <name evidence="16" type="ORF">VFH_II150600</name>
</gene>
<dbReference type="GO" id="GO:0015293">
    <property type="term" value="F:symporter activity"/>
    <property type="evidence" value="ECO:0007669"/>
    <property type="project" value="UniProtKB-KW"/>
</dbReference>
<evidence type="ECO:0000256" key="2">
    <source>
        <dbReference type="ARBA" id="ARBA00004236"/>
    </source>
</evidence>
<evidence type="ECO:0000313" key="17">
    <source>
        <dbReference type="Proteomes" id="UP001157006"/>
    </source>
</evidence>
<evidence type="ECO:0000256" key="11">
    <source>
        <dbReference type="ARBA" id="ARBA00023294"/>
    </source>
</evidence>
<evidence type="ECO:0000259" key="15">
    <source>
        <dbReference type="Pfam" id="PF01490"/>
    </source>
</evidence>
<keyword evidence="4" id="KW-0813">Transport</keyword>
<keyword evidence="11" id="KW-0927">Auxin signaling pathway</keyword>
<proteinExistence type="inferred from homology"/>
<dbReference type="EMBL" id="OX451737">
    <property type="protein sequence ID" value="CAI8598914.1"/>
    <property type="molecule type" value="Genomic_DNA"/>
</dbReference>
<feature type="domain" description="Amino acid transporter transmembrane" evidence="15">
    <location>
        <begin position="37"/>
        <end position="462"/>
    </location>
</feature>
<accession>A0AAV0ZPT7</accession>
<organism evidence="16 17">
    <name type="scientific">Vicia faba</name>
    <name type="common">Broad bean</name>
    <name type="synonym">Faba vulgaris</name>
    <dbReference type="NCBI Taxonomy" id="3906"/>
    <lineage>
        <taxon>Eukaryota</taxon>
        <taxon>Viridiplantae</taxon>
        <taxon>Streptophyta</taxon>
        <taxon>Embryophyta</taxon>
        <taxon>Tracheophyta</taxon>
        <taxon>Spermatophyta</taxon>
        <taxon>Magnoliopsida</taxon>
        <taxon>eudicotyledons</taxon>
        <taxon>Gunneridae</taxon>
        <taxon>Pentapetalae</taxon>
        <taxon>rosids</taxon>
        <taxon>fabids</taxon>
        <taxon>Fabales</taxon>
        <taxon>Fabaceae</taxon>
        <taxon>Papilionoideae</taxon>
        <taxon>50 kb inversion clade</taxon>
        <taxon>NPAAA clade</taxon>
        <taxon>Hologalegina</taxon>
        <taxon>IRL clade</taxon>
        <taxon>Fabeae</taxon>
        <taxon>Vicia</taxon>
    </lineage>
</organism>